<dbReference type="STRING" id="1392250.A0A2I2G7F8"/>
<gene>
    <name evidence="5" type="ORF">P170DRAFT_446628</name>
</gene>
<keyword evidence="2" id="KW-0479">Metal-binding</keyword>
<dbReference type="EMBL" id="MSFO01000004">
    <property type="protein sequence ID" value="PLB48816.1"/>
    <property type="molecule type" value="Genomic_DNA"/>
</dbReference>
<accession>A0A2I2G7F8</accession>
<evidence type="ECO:0000256" key="4">
    <source>
        <dbReference type="ARBA" id="ARBA00022833"/>
    </source>
</evidence>
<keyword evidence="3" id="KW-0378">Hydrolase</keyword>
<dbReference type="SUPFAM" id="SSF56281">
    <property type="entry name" value="Metallo-hydrolase/oxidoreductase"/>
    <property type="match status" value="1"/>
</dbReference>
<evidence type="ECO:0000256" key="3">
    <source>
        <dbReference type="ARBA" id="ARBA00022801"/>
    </source>
</evidence>
<dbReference type="VEuPathDB" id="FungiDB:P170DRAFT_446628"/>
<dbReference type="PANTHER" id="PTHR42978:SF5">
    <property type="entry name" value="METALLO-BETA-LACTAMASE DOMAIN-CONTAINING PROTEIN"/>
    <property type="match status" value="1"/>
</dbReference>
<reference evidence="5 6" key="1">
    <citation type="submission" date="2016-12" db="EMBL/GenBank/DDBJ databases">
        <title>The genomes of Aspergillus section Nigri reveals drivers in fungal speciation.</title>
        <authorList>
            <consortium name="DOE Joint Genome Institute"/>
            <person name="Vesth T.C."/>
            <person name="Nybo J."/>
            <person name="Theobald S."/>
            <person name="Brandl J."/>
            <person name="Frisvad J.C."/>
            <person name="Nielsen K.F."/>
            <person name="Lyhne E.K."/>
            <person name="Kogle M.E."/>
            <person name="Kuo A."/>
            <person name="Riley R."/>
            <person name="Clum A."/>
            <person name="Nolan M."/>
            <person name="Lipzen A."/>
            <person name="Salamov A."/>
            <person name="Henrissat B."/>
            <person name="Wiebenga A."/>
            <person name="De Vries R.P."/>
            <person name="Grigoriev I.V."/>
            <person name="Mortensen U.H."/>
            <person name="Andersen M.R."/>
            <person name="Baker S.E."/>
        </authorList>
    </citation>
    <scope>NUCLEOTIDE SEQUENCE [LARGE SCALE GENOMIC DNA]</scope>
    <source>
        <strain evidence="5 6">IBT 23096</strain>
    </source>
</reference>
<keyword evidence="6" id="KW-1185">Reference proteome</keyword>
<dbReference type="InterPro" id="IPR036866">
    <property type="entry name" value="RibonucZ/Hydroxyglut_hydro"/>
</dbReference>
<dbReference type="AlphaFoldDB" id="A0A2I2G7F8"/>
<dbReference type="RefSeq" id="XP_024704118.1">
    <property type="nucleotide sequence ID" value="XM_024850816.1"/>
</dbReference>
<comment type="similarity">
    <text evidence="1">Belongs to the metallo-beta-lactamase superfamily.</text>
</comment>
<dbReference type="CDD" id="cd07730">
    <property type="entry name" value="metallo-hydrolase-like_MBL-fold"/>
    <property type="match status" value="1"/>
</dbReference>
<dbReference type="GO" id="GO:0046872">
    <property type="term" value="F:metal ion binding"/>
    <property type="evidence" value="ECO:0007669"/>
    <property type="project" value="UniProtKB-KW"/>
</dbReference>
<organism evidence="5 6">
    <name type="scientific">Aspergillus steynii IBT 23096</name>
    <dbReference type="NCBI Taxonomy" id="1392250"/>
    <lineage>
        <taxon>Eukaryota</taxon>
        <taxon>Fungi</taxon>
        <taxon>Dikarya</taxon>
        <taxon>Ascomycota</taxon>
        <taxon>Pezizomycotina</taxon>
        <taxon>Eurotiomycetes</taxon>
        <taxon>Eurotiomycetidae</taxon>
        <taxon>Eurotiales</taxon>
        <taxon>Aspergillaceae</taxon>
        <taxon>Aspergillus</taxon>
        <taxon>Aspergillus subgen. Circumdati</taxon>
    </lineage>
</organism>
<sequence length="352" mass="38836">MATHLPPDLKIPASESTVAVRNHLSLSLNTSLFWQPQIKGLESVDVPALCFVISHEQHCQTRHLLFDLAVRKDWTKCSPATVKLINQATRVHVDKDIAEILDSNTEADECPVRSDSIEAVLLSHHHFHHVGDPSTFPPSTDLVVGPGVTSACWPGYPTNSDAMLLDSDIHGRSVREVDFTRGSPGSSCQIGRFPAVDYFGDGSFYLLDAPGHCLGHMCALARVTADREGPSSDSFVLMGGDACHHAGLLRPSEYLPLDTSLSRSLLHSHPKNSTTEPFLVPSRAMFPQYDQAMDTIRKIQDLHAAENVFVVLAHDRSIVEHVPLFPHPINDWMARGLGVRTRWLFCKDFTSA</sequence>
<keyword evidence="4" id="KW-0862">Zinc</keyword>
<dbReference type="InterPro" id="IPR051013">
    <property type="entry name" value="MBL_superfamily_lactonases"/>
</dbReference>
<dbReference type="Gene3D" id="3.60.15.10">
    <property type="entry name" value="Ribonuclease Z/Hydroxyacylglutathione hydrolase-like"/>
    <property type="match status" value="1"/>
</dbReference>
<proteinExistence type="inferred from homology"/>
<evidence type="ECO:0000256" key="2">
    <source>
        <dbReference type="ARBA" id="ARBA00022723"/>
    </source>
</evidence>
<evidence type="ECO:0008006" key="7">
    <source>
        <dbReference type="Google" id="ProtNLM"/>
    </source>
</evidence>
<comment type="caution">
    <text evidence="5">The sequence shown here is derived from an EMBL/GenBank/DDBJ whole genome shotgun (WGS) entry which is preliminary data.</text>
</comment>
<protein>
    <recommendedName>
        <fullName evidence="7">Metallo-beta-lactamase domain-containing protein</fullName>
    </recommendedName>
</protein>
<evidence type="ECO:0000313" key="5">
    <source>
        <dbReference type="EMBL" id="PLB48816.1"/>
    </source>
</evidence>
<evidence type="ECO:0000256" key="1">
    <source>
        <dbReference type="ARBA" id="ARBA00007749"/>
    </source>
</evidence>
<dbReference type="Proteomes" id="UP000234275">
    <property type="component" value="Unassembled WGS sequence"/>
</dbReference>
<dbReference type="PANTHER" id="PTHR42978">
    <property type="entry name" value="QUORUM-QUENCHING LACTONASE YTNP-RELATED-RELATED"/>
    <property type="match status" value="1"/>
</dbReference>
<dbReference type="GO" id="GO:0016787">
    <property type="term" value="F:hydrolase activity"/>
    <property type="evidence" value="ECO:0007669"/>
    <property type="project" value="UniProtKB-KW"/>
</dbReference>
<name>A0A2I2G7F8_9EURO</name>
<evidence type="ECO:0000313" key="6">
    <source>
        <dbReference type="Proteomes" id="UP000234275"/>
    </source>
</evidence>
<dbReference type="GeneID" id="36558515"/>
<dbReference type="OrthoDB" id="10250730at2759"/>